<evidence type="ECO:0000256" key="4">
    <source>
        <dbReference type="ARBA" id="ARBA00022454"/>
    </source>
</evidence>
<keyword evidence="8" id="KW-1185">Reference proteome</keyword>
<evidence type="ECO:0000313" key="7">
    <source>
        <dbReference type="EMBL" id="KAK0171379.1"/>
    </source>
</evidence>
<evidence type="ECO:0000256" key="3">
    <source>
        <dbReference type="ARBA" id="ARBA00007147"/>
    </source>
</evidence>
<dbReference type="PANTHER" id="PTHR13350:SF1">
    <property type="entry name" value="INTEGRATOR COMPLEX SUBUNIT 8"/>
    <property type="match status" value="1"/>
</dbReference>
<proteinExistence type="inferred from homology"/>
<dbReference type="GO" id="GO:0005694">
    <property type="term" value="C:chromosome"/>
    <property type="evidence" value="ECO:0007669"/>
    <property type="project" value="UniProtKB-SubCell"/>
</dbReference>
<accession>A0AA39FL97</accession>
<dbReference type="Proteomes" id="UP001168990">
    <property type="component" value="Unassembled WGS sequence"/>
</dbReference>
<dbReference type="InterPro" id="IPR057980">
    <property type="entry name" value="TPR_INTS8"/>
</dbReference>
<organism evidence="7 8">
    <name type="scientific">Microctonus aethiopoides</name>
    <dbReference type="NCBI Taxonomy" id="144406"/>
    <lineage>
        <taxon>Eukaryota</taxon>
        <taxon>Metazoa</taxon>
        <taxon>Ecdysozoa</taxon>
        <taxon>Arthropoda</taxon>
        <taxon>Hexapoda</taxon>
        <taxon>Insecta</taxon>
        <taxon>Pterygota</taxon>
        <taxon>Neoptera</taxon>
        <taxon>Endopterygota</taxon>
        <taxon>Hymenoptera</taxon>
        <taxon>Apocrita</taxon>
        <taxon>Ichneumonoidea</taxon>
        <taxon>Braconidae</taxon>
        <taxon>Euphorinae</taxon>
        <taxon>Microctonus</taxon>
    </lineage>
</organism>
<dbReference type="GO" id="GO:0034472">
    <property type="term" value="P:snRNA 3'-end processing"/>
    <property type="evidence" value="ECO:0007669"/>
    <property type="project" value="InterPro"/>
</dbReference>
<evidence type="ECO:0000256" key="5">
    <source>
        <dbReference type="ARBA" id="ARBA00023242"/>
    </source>
</evidence>
<dbReference type="InterPro" id="IPR011990">
    <property type="entry name" value="TPR-like_helical_dom_sf"/>
</dbReference>
<sequence length="1006" mass="115681">MSRMMDVDLLRPGTVPISPDTILWFEFLINPSLLANHISKVSPDPSPTDLIIKFISINNEQKDNDIKMIETDSSDLKPNGHKKSSYRSVALKILSLKVAAHLKWNLDILETKLPLPMQLIFLQNLFQITGDIALEIPNVPEFPIDSLTDQLLFTVVLYHRWHLRSIVNRALNNKQSKPQFIHIPGIQEPTYVAPGLIDDIIRKLEAHIPYSVEVLNNVLQSNDIKPKVLTFDTFQILTEDSSDIKQNWENMQDIPIEEFKCQIHYDLATFHLLREEYKIAQYHITQARDLFQTLGPEETMSYCMIKKVNLDGYCLATDVSVEGKIPSLTQRLHASVKDQYTDILEILIADNVAKEIPIVYRDNVELDIQGGLINRKIVVARDLLLKIQCLNLVRKIVDSDVIQGNYIAEIKSADTRGLDYFFWAIDSFLSNASTTDKHRISRYLLHFMAMADIIELPKYILSNKNYSSLFNAEELCEIKNEAIPDEIELPPLLMNNDWNIPLITYTQSKKFHIYKLERCLITSYNPIEIREIVLELDGKNPMNPPWRVNSRWELPIPLQSVVMSLPRGFYQDYSYILLAKSRELTSAKNFKGTKALLSALEKEIETQNSKSAINLSYKFSKLLSWESVLVEILNYYNTWPATHESDIPKLIEQCKHCLGAVQITDHVIPRQEIIEYCTIFLLNMAEWDYLCGLEKRWSHCEFVATISAVCQEVIKFKGSRKFPKAAWDTLLIAFGPSRDQAQKRSSSNISGNSTNTNSKDLMASILGTLSRLRERTALTVIISLLARLHNVLRDESSLELYTQHLSLWPASISNANSYNIRTISEFLLQLLSQALKYYPTDVPWLRVMGDLNFVLGHHGSAMKYYLQAIIVANELFSQPVRPLQSVYWRMIKCCAHLQCYTQATVLCQFLEEVNYSLAFKMASSEQKNCASADAMDAYYHCIWDTTILEYLIHLHSKRGEHHRKQLAVKIIGLLELNSNNNEEIQREAANIRKAKFFRALAKQYVY</sequence>
<reference evidence="7" key="1">
    <citation type="journal article" date="2023" name="bioRxiv">
        <title>Scaffold-level genome assemblies of two parasitoid biocontrol wasps reveal the parthenogenesis mechanism and an associated novel virus.</title>
        <authorList>
            <person name="Inwood S."/>
            <person name="Skelly J."/>
            <person name="Guhlin J."/>
            <person name="Harrop T."/>
            <person name="Goldson S."/>
            <person name="Dearden P."/>
        </authorList>
    </citation>
    <scope>NUCLEOTIDE SEQUENCE</scope>
    <source>
        <strain evidence="7">Irish</strain>
        <tissue evidence="7">Whole body</tissue>
    </source>
</reference>
<keyword evidence="5" id="KW-0539">Nucleus</keyword>
<comment type="caution">
    <text evidence="7">The sequence shown here is derived from an EMBL/GenBank/DDBJ whole genome shotgun (WGS) entry which is preliminary data.</text>
</comment>
<dbReference type="SUPFAM" id="SSF48452">
    <property type="entry name" value="TPR-like"/>
    <property type="match status" value="1"/>
</dbReference>
<name>A0AA39FL97_9HYME</name>
<dbReference type="AlphaFoldDB" id="A0AA39FL97"/>
<reference evidence="7" key="2">
    <citation type="submission" date="2023-03" db="EMBL/GenBank/DDBJ databases">
        <authorList>
            <person name="Inwood S.N."/>
            <person name="Skelly J.G."/>
            <person name="Guhlin J."/>
            <person name="Harrop T.W.R."/>
            <person name="Goldson S.G."/>
            <person name="Dearden P.K."/>
        </authorList>
    </citation>
    <scope>NUCLEOTIDE SEQUENCE</scope>
    <source>
        <strain evidence="7">Irish</strain>
        <tissue evidence="7">Whole body</tissue>
    </source>
</reference>
<evidence type="ECO:0000256" key="1">
    <source>
        <dbReference type="ARBA" id="ARBA00004123"/>
    </source>
</evidence>
<dbReference type="Pfam" id="PF25756">
    <property type="entry name" value="TPR_INTS8"/>
    <property type="match status" value="1"/>
</dbReference>
<dbReference type="GO" id="GO:0032039">
    <property type="term" value="C:integrator complex"/>
    <property type="evidence" value="ECO:0007669"/>
    <property type="project" value="TreeGrafter"/>
</dbReference>
<dbReference type="EMBL" id="JAQQBS010000003">
    <property type="protein sequence ID" value="KAK0171379.1"/>
    <property type="molecule type" value="Genomic_DNA"/>
</dbReference>
<keyword evidence="4" id="KW-0158">Chromosome</keyword>
<feature type="domain" description="INTS8 TPR repeats" evidence="6">
    <location>
        <begin position="512"/>
        <end position="1004"/>
    </location>
</feature>
<protein>
    <recommendedName>
        <fullName evidence="6">INTS8 TPR repeats domain-containing protein</fullName>
    </recommendedName>
</protein>
<gene>
    <name evidence="7" type="ORF">PV328_009119</name>
</gene>
<evidence type="ECO:0000259" key="6">
    <source>
        <dbReference type="Pfam" id="PF25756"/>
    </source>
</evidence>
<comment type="subcellular location">
    <subcellularLocation>
        <location evidence="2">Chromosome</location>
    </subcellularLocation>
    <subcellularLocation>
        <location evidence="1">Nucleus</location>
    </subcellularLocation>
</comment>
<comment type="similarity">
    <text evidence="3">Belongs to the Integrator subunit 8 family.</text>
</comment>
<evidence type="ECO:0000313" key="8">
    <source>
        <dbReference type="Proteomes" id="UP001168990"/>
    </source>
</evidence>
<dbReference type="PANTHER" id="PTHR13350">
    <property type="entry name" value="INTEGRATOR COMPLEX SUBUNIT 8"/>
    <property type="match status" value="1"/>
</dbReference>
<evidence type="ECO:0000256" key="2">
    <source>
        <dbReference type="ARBA" id="ARBA00004286"/>
    </source>
</evidence>
<dbReference type="InterPro" id="IPR038751">
    <property type="entry name" value="INTS8"/>
</dbReference>